<evidence type="ECO:0000256" key="1">
    <source>
        <dbReference type="SAM" id="MobiDB-lite"/>
    </source>
</evidence>
<dbReference type="EMBL" id="CAJHJT010000034">
    <property type="protein sequence ID" value="CAD7003100.1"/>
    <property type="molecule type" value="Genomic_DNA"/>
</dbReference>
<dbReference type="Proteomes" id="UP000606786">
    <property type="component" value="Unassembled WGS sequence"/>
</dbReference>
<evidence type="ECO:0000313" key="3">
    <source>
        <dbReference type="EMBL" id="CAD7003100.1"/>
    </source>
</evidence>
<sequence>MWSKLKRVLILNILLSCAVLANTYPRLEDRYDEYTLDEIVPRERNLERHERSPGDGAFNLKLRKTDQGREGKLKFNRKNNNGSYGFKAHAQTKRSNSTNELNMSAGIKGHWHFK</sequence>
<feature type="chain" id="PRO_5032882428" evidence="2">
    <location>
        <begin position="22"/>
        <end position="114"/>
    </location>
</feature>
<feature type="signal peptide" evidence="2">
    <location>
        <begin position="1"/>
        <end position="21"/>
    </location>
</feature>
<protein>
    <submittedName>
        <fullName evidence="3">(Mediterranean fruit fly) hypothetical protein</fullName>
    </submittedName>
</protein>
<evidence type="ECO:0000313" key="4">
    <source>
        <dbReference type="Proteomes" id="UP000606786"/>
    </source>
</evidence>
<proteinExistence type="predicted"/>
<comment type="caution">
    <text evidence="3">The sequence shown here is derived from an EMBL/GenBank/DDBJ whole genome shotgun (WGS) entry which is preliminary data.</text>
</comment>
<reference evidence="3" key="1">
    <citation type="submission" date="2020-11" db="EMBL/GenBank/DDBJ databases">
        <authorList>
            <person name="Whitehead M."/>
        </authorList>
    </citation>
    <scope>NUCLEOTIDE SEQUENCE</scope>
    <source>
        <strain evidence="3">EGII</strain>
    </source>
</reference>
<gene>
    <name evidence="3" type="ORF">CCAP1982_LOCUS11563</name>
</gene>
<feature type="region of interest" description="Disordered" evidence="1">
    <location>
        <begin position="69"/>
        <end position="101"/>
    </location>
</feature>
<evidence type="ECO:0000256" key="2">
    <source>
        <dbReference type="SAM" id="SignalP"/>
    </source>
</evidence>
<name>A0A811UVX7_CERCA</name>
<dbReference type="AlphaFoldDB" id="A0A811UVX7"/>
<organism evidence="3 4">
    <name type="scientific">Ceratitis capitata</name>
    <name type="common">Mediterranean fruit fly</name>
    <name type="synonym">Tephritis capitata</name>
    <dbReference type="NCBI Taxonomy" id="7213"/>
    <lineage>
        <taxon>Eukaryota</taxon>
        <taxon>Metazoa</taxon>
        <taxon>Ecdysozoa</taxon>
        <taxon>Arthropoda</taxon>
        <taxon>Hexapoda</taxon>
        <taxon>Insecta</taxon>
        <taxon>Pterygota</taxon>
        <taxon>Neoptera</taxon>
        <taxon>Endopterygota</taxon>
        <taxon>Diptera</taxon>
        <taxon>Brachycera</taxon>
        <taxon>Muscomorpha</taxon>
        <taxon>Tephritoidea</taxon>
        <taxon>Tephritidae</taxon>
        <taxon>Ceratitis</taxon>
        <taxon>Ceratitis</taxon>
    </lineage>
</organism>
<accession>A0A811UVX7</accession>
<keyword evidence="2" id="KW-0732">Signal</keyword>
<keyword evidence="4" id="KW-1185">Reference proteome</keyword>